<evidence type="ECO:0000256" key="4">
    <source>
        <dbReference type="ARBA" id="ARBA00022982"/>
    </source>
</evidence>
<evidence type="ECO:0000313" key="10">
    <source>
        <dbReference type="EMBL" id="BCI51285.1"/>
    </source>
</evidence>
<dbReference type="RefSeq" id="WP_185294272.1">
    <property type="nucleotide sequence ID" value="NZ_AP023287.1"/>
</dbReference>
<keyword evidence="7" id="KW-0003">3Fe-4S</keyword>
<dbReference type="PROSITE" id="PS51379">
    <property type="entry name" value="4FE4S_FER_2"/>
    <property type="match status" value="1"/>
</dbReference>
<evidence type="ECO:0000313" key="11">
    <source>
        <dbReference type="Proteomes" id="UP000515734"/>
    </source>
</evidence>
<dbReference type="GO" id="GO:0051538">
    <property type="term" value="F:3 iron, 4 sulfur cluster binding"/>
    <property type="evidence" value="ECO:0007669"/>
    <property type="project" value="UniProtKB-KW"/>
</dbReference>
<keyword evidence="4 8" id="KW-0249">Electron transport</keyword>
<evidence type="ECO:0000259" key="9">
    <source>
        <dbReference type="PROSITE" id="PS51379"/>
    </source>
</evidence>
<dbReference type="InterPro" id="IPR001080">
    <property type="entry name" value="3Fe4S_ferredoxin"/>
</dbReference>
<dbReference type="PANTHER" id="PTHR36923:SF3">
    <property type="entry name" value="FERREDOXIN"/>
    <property type="match status" value="1"/>
</dbReference>
<dbReference type="InterPro" id="IPR017896">
    <property type="entry name" value="4Fe4S_Fe-S-bd"/>
</dbReference>
<evidence type="ECO:0000256" key="6">
    <source>
        <dbReference type="ARBA" id="ARBA00023014"/>
    </source>
</evidence>
<proteinExistence type="predicted"/>
<gene>
    <name evidence="10" type="ORF">NIIDNTM18_05630</name>
</gene>
<evidence type="ECO:0000256" key="5">
    <source>
        <dbReference type="ARBA" id="ARBA00023004"/>
    </source>
</evidence>
<dbReference type="PRINTS" id="PR00352">
    <property type="entry name" value="3FE4SFRDOXIN"/>
</dbReference>
<keyword evidence="6 8" id="KW-0411">Iron-sulfur</keyword>
<dbReference type="GO" id="GO:0005506">
    <property type="term" value="F:iron ion binding"/>
    <property type="evidence" value="ECO:0007669"/>
    <property type="project" value="UniProtKB-UniRule"/>
</dbReference>
<evidence type="ECO:0000256" key="8">
    <source>
        <dbReference type="RuleBase" id="RU368020"/>
    </source>
</evidence>
<keyword evidence="5 8" id="KW-0408">Iron</keyword>
<reference evidence="10 11" key="1">
    <citation type="submission" date="2020-07" db="EMBL/GenBank/DDBJ databases">
        <title>Complete genome sequence of Mycolicibacterium litorale like strain isolated from cardiac implantable electronic device infection.</title>
        <authorList>
            <person name="Fukano H."/>
            <person name="Miyama H."/>
            <person name="Hoshino Y."/>
        </authorList>
    </citation>
    <scope>NUCLEOTIDE SEQUENCE [LARGE SCALE GENOMIC DNA]</scope>
    <source>
        <strain evidence="10 11">NIIDNTM18</strain>
    </source>
</reference>
<dbReference type="Pfam" id="PF13370">
    <property type="entry name" value="Fer4_13"/>
    <property type="match status" value="1"/>
</dbReference>
<dbReference type="GO" id="GO:0009055">
    <property type="term" value="F:electron transfer activity"/>
    <property type="evidence" value="ECO:0007669"/>
    <property type="project" value="UniProtKB-UniRule"/>
</dbReference>
<evidence type="ECO:0000256" key="1">
    <source>
        <dbReference type="ARBA" id="ARBA00001927"/>
    </source>
</evidence>
<dbReference type="InterPro" id="IPR051269">
    <property type="entry name" value="Fe-S_cluster_ET"/>
</dbReference>
<dbReference type="AlphaFoldDB" id="A0A6S6NZ00"/>
<dbReference type="PANTHER" id="PTHR36923">
    <property type="entry name" value="FERREDOXIN"/>
    <property type="match status" value="1"/>
</dbReference>
<sequence>MRIDVDRDACISAGNCVMSAPEVFDQDDDGIVVLLADPVPEAEFDRARQAVTLCPAAALRLAPE</sequence>
<accession>A0A6S6NZ00</accession>
<comment type="cofactor">
    <cofactor evidence="1">
        <name>[3Fe-4S] cluster</name>
        <dbReference type="ChEBI" id="CHEBI:21137"/>
    </cofactor>
</comment>
<protein>
    <recommendedName>
        <fullName evidence="8">Ferredoxin</fullName>
    </recommendedName>
</protein>
<comment type="function">
    <text evidence="8">Ferredoxins are iron-sulfur proteins that transfer electrons in a wide variety of metabolic reactions.</text>
</comment>
<evidence type="ECO:0000256" key="7">
    <source>
        <dbReference type="ARBA" id="ARBA00023291"/>
    </source>
</evidence>
<dbReference type="SUPFAM" id="SSF54862">
    <property type="entry name" value="4Fe-4S ferredoxins"/>
    <property type="match status" value="1"/>
</dbReference>
<keyword evidence="2 8" id="KW-0813">Transport</keyword>
<evidence type="ECO:0000256" key="3">
    <source>
        <dbReference type="ARBA" id="ARBA00022723"/>
    </source>
</evidence>
<feature type="domain" description="4Fe-4S ferredoxin-type" evidence="9">
    <location>
        <begin position="1"/>
        <end position="29"/>
    </location>
</feature>
<dbReference type="Proteomes" id="UP000515734">
    <property type="component" value="Chromosome"/>
</dbReference>
<keyword evidence="3 8" id="KW-0479">Metal-binding</keyword>
<dbReference type="Gene3D" id="3.30.70.20">
    <property type="match status" value="1"/>
</dbReference>
<organism evidence="10 11">
    <name type="scientific">Mycolicibacterium litorale</name>
    <dbReference type="NCBI Taxonomy" id="758802"/>
    <lineage>
        <taxon>Bacteria</taxon>
        <taxon>Bacillati</taxon>
        <taxon>Actinomycetota</taxon>
        <taxon>Actinomycetes</taxon>
        <taxon>Mycobacteriales</taxon>
        <taxon>Mycobacteriaceae</taxon>
        <taxon>Mycolicibacterium</taxon>
    </lineage>
</organism>
<name>A0A6S6NZ00_9MYCO</name>
<evidence type="ECO:0000256" key="2">
    <source>
        <dbReference type="ARBA" id="ARBA00022448"/>
    </source>
</evidence>
<dbReference type="EMBL" id="AP023287">
    <property type="protein sequence ID" value="BCI51285.1"/>
    <property type="molecule type" value="Genomic_DNA"/>
</dbReference>